<evidence type="ECO:0000259" key="2">
    <source>
        <dbReference type="Pfam" id="PF01471"/>
    </source>
</evidence>
<dbReference type="Proteomes" id="UP000198828">
    <property type="component" value="Unassembled WGS sequence"/>
</dbReference>
<gene>
    <name evidence="4" type="ORF">SAMN05660923_00354</name>
</gene>
<dbReference type="RefSeq" id="WP_093750225.1">
    <property type="nucleotide sequence ID" value="NZ_BSYN01000001.1"/>
</dbReference>
<evidence type="ECO:0000256" key="1">
    <source>
        <dbReference type="SAM" id="SignalP"/>
    </source>
</evidence>
<sequence length="227" mass="25589">MKKKTILLVMVMLILLALPASASGYSRTLYYGHRGNDVLRLQRELNSRGYYNFYIDGIYGLITERAVINFQIDHRLRIDGIAGPETQRALYSYPIASRGQALGRFTSDDIYWLARIIEAEAGGEPYLGKVAVGNVVLNRVNSWDFPNTIYNVIFEYYDNIPQFSPVADGTIYNTPSQDSINAAKDAINGFRPVGNATYFFNPSKSAGSWIVRNKTYVTRIGGHVFYQ</sequence>
<protein>
    <submittedName>
        <fullName evidence="4">N-acetylmuramoyl-L-alanine amidase</fullName>
    </submittedName>
</protein>
<dbReference type="GO" id="GO:0016787">
    <property type="term" value="F:hydrolase activity"/>
    <property type="evidence" value="ECO:0007669"/>
    <property type="project" value="InterPro"/>
</dbReference>
<dbReference type="InterPro" id="IPR036365">
    <property type="entry name" value="PGBD-like_sf"/>
</dbReference>
<dbReference type="AlphaFoldDB" id="A0A1H2RE77"/>
<dbReference type="OrthoDB" id="9785345at2"/>
<dbReference type="Pfam" id="PF01471">
    <property type="entry name" value="PG_binding_1"/>
    <property type="match status" value="1"/>
</dbReference>
<dbReference type="Gene3D" id="1.10.10.2520">
    <property type="entry name" value="Cell wall hydrolase SleB, domain 1"/>
    <property type="match status" value="1"/>
</dbReference>
<evidence type="ECO:0000259" key="3">
    <source>
        <dbReference type="Pfam" id="PF07486"/>
    </source>
</evidence>
<name>A0A1H2RE77_9FIRM</name>
<keyword evidence="5" id="KW-1185">Reference proteome</keyword>
<feature type="signal peptide" evidence="1">
    <location>
        <begin position="1"/>
        <end position="22"/>
    </location>
</feature>
<dbReference type="Pfam" id="PF07486">
    <property type="entry name" value="Hydrolase_2"/>
    <property type="match status" value="1"/>
</dbReference>
<dbReference type="InterPro" id="IPR011105">
    <property type="entry name" value="Cell_wall_hydrolase_SleB"/>
</dbReference>
<dbReference type="Gene3D" id="6.20.240.60">
    <property type="match status" value="1"/>
</dbReference>
<organism evidence="4 5">
    <name type="scientific">Tepidimicrobium xylanilyticum</name>
    <dbReference type="NCBI Taxonomy" id="1123352"/>
    <lineage>
        <taxon>Bacteria</taxon>
        <taxon>Bacillati</taxon>
        <taxon>Bacillota</taxon>
        <taxon>Tissierellia</taxon>
        <taxon>Tissierellales</taxon>
        <taxon>Tepidimicrobiaceae</taxon>
        <taxon>Tepidimicrobium</taxon>
    </lineage>
</organism>
<feature type="domain" description="Peptidoglycan binding-like" evidence="2">
    <location>
        <begin position="34"/>
        <end position="90"/>
    </location>
</feature>
<dbReference type="InterPro" id="IPR036366">
    <property type="entry name" value="PGBDSf"/>
</dbReference>
<dbReference type="EMBL" id="FNNG01000001">
    <property type="protein sequence ID" value="SDW17681.1"/>
    <property type="molecule type" value="Genomic_DNA"/>
</dbReference>
<dbReference type="Gene3D" id="1.10.101.10">
    <property type="entry name" value="PGBD-like superfamily/PGBD"/>
    <property type="match status" value="1"/>
</dbReference>
<evidence type="ECO:0000313" key="5">
    <source>
        <dbReference type="Proteomes" id="UP000198828"/>
    </source>
</evidence>
<dbReference type="InterPro" id="IPR002477">
    <property type="entry name" value="Peptidoglycan-bd-like"/>
</dbReference>
<keyword evidence="1" id="KW-0732">Signal</keyword>
<proteinExistence type="predicted"/>
<feature type="chain" id="PRO_5011793683" evidence="1">
    <location>
        <begin position="23"/>
        <end position="227"/>
    </location>
</feature>
<dbReference type="InterPro" id="IPR042047">
    <property type="entry name" value="SleB_dom1"/>
</dbReference>
<feature type="domain" description="Cell wall hydrolase SleB" evidence="3">
    <location>
        <begin position="123"/>
        <end position="226"/>
    </location>
</feature>
<reference evidence="4 5" key="1">
    <citation type="submission" date="2016-10" db="EMBL/GenBank/DDBJ databases">
        <authorList>
            <person name="de Groot N.N."/>
        </authorList>
    </citation>
    <scope>NUCLEOTIDE SEQUENCE [LARGE SCALE GENOMIC DNA]</scope>
    <source>
        <strain evidence="4 5">DSM 23310</strain>
    </source>
</reference>
<dbReference type="SUPFAM" id="SSF47090">
    <property type="entry name" value="PGBD-like"/>
    <property type="match status" value="1"/>
</dbReference>
<accession>A0A1H2RE77</accession>
<evidence type="ECO:0000313" key="4">
    <source>
        <dbReference type="EMBL" id="SDW17681.1"/>
    </source>
</evidence>